<evidence type="ECO:0000313" key="2">
    <source>
        <dbReference type="Proteomes" id="UP000784294"/>
    </source>
</evidence>
<reference evidence="1" key="1">
    <citation type="submission" date="2018-11" db="EMBL/GenBank/DDBJ databases">
        <authorList>
            <consortium name="Pathogen Informatics"/>
        </authorList>
    </citation>
    <scope>NUCLEOTIDE SEQUENCE</scope>
</reference>
<dbReference type="AlphaFoldDB" id="A0A448XJU2"/>
<accession>A0A448XJU2</accession>
<evidence type="ECO:0000313" key="1">
    <source>
        <dbReference type="EMBL" id="VEL38372.1"/>
    </source>
</evidence>
<keyword evidence="2" id="KW-1185">Reference proteome</keyword>
<dbReference type="EMBL" id="CAAALY010257701">
    <property type="protein sequence ID" value="VEL38372.1"/>
    <property type="molecule type" value="Genomic_DNA"/>
</dbReference>
<organism evidence="1 2">
    <name type="scientific">Protopolystoma xenopodis</name>
    <dbReference type="NCBI Taxonomy" id="117903"/>
    <lineage>
        <taxon>Eukaryota</taxon>
        <taxon>Metazoa</taxon>
        <taxon>Spiralia</taxon>
        <taxon>Lophotrochozoa</taxon>
        <taxon>Platyhelminthes</taxon>
        <taxon>Monogenea</taxon>
        <taxon>Polyopisthocotylea</taxon>
        <taxon>Polystomatidea</taxon>
        <taxon>Polystomatidae</taxon>
        <taxon>Protopolystoma</taxon>
    </lineage>
</organism>
<dbReference type="Proteomes" id="UP000784294">
    <property type="component" value="Unassembled WGS sequence"/>
</dbReference>
<sequence>MRILRGVHLPSRGYECEQQPRSEDGKHASGLARGKVSQFEDNERLGVNKCVHVCALRCCGVLSEMYPPKKTARQDASAARVRPRDVLACAMYTHVITHGSTLERGAGGWQSQCVVRHLGLAEKAVRSWRLAADGVDPKRQSGAR</sequence>
<gene>
    <name evidence="1" type="ORF">PXEA_LOCUS31812</name>
</gene>
<protein>
    <submittedName>
        <fullName evidence="1">Uncharacterized protein</fullName>
    </submittedName>
</protein>
<proteinExistence type="predicted"/>
<comment type="caution">
    <text evidence="1">The sequence shown here is derived from an EMBL/GenBank/DDBJ whole genome shotgun (WGS) entry which is preliminary data.</text>
</comment>
<name>A0A448XJU2_9PLAT</name>